<proteinExistence type="predicted"/>
<keyword evidence="1" id="KW-0812">Transmembrane</keyword>
<evidence type="ECO:0000313" key="2">
    <source>
        <dbReference type="EMBL" id="SHF22064.1"/>
    </source>
</evidence>
<dbReference type="RefSeq" id="WP_073362525.1">
    <property type="nucleotide sequence ID" value="NZ_FQVQ01000005.1"/>
</dbReference>
<sequence>MAQSPAALPSLHFPTFAFVLLCWSFPLGILSLAFGPMYWLRYAAHYYTWSPLLFYSLQWLLISLLSGFLLLLSQRTTLFLIKPSDGLITQALWIFLTAISILAIGGLLLDPELFPRIQYSLTLS</sequence>
<keyword evidence="1" id="KW-1133">Transmembrane helix</keyword>
<dbReference type="EMBL" id="FQVQ01000005">
    <property type="protein sequence ID" value="SHF22064.1"/>
    <property type="molecule type" value="Genomic_DNA"/>
</dbReference>
<keyword evidence="1" id="KW-0472">Membrane</keyword>
<organism evidence="2 3">
    <name type="scientific">Flavobacterium fontis</name>
    <dbReference type="NCBI Taxonomy" id="1124188"/>
    <lineage>
        <taxon>Bacteria</taxon>
        <taxon>Pseudomonadati</taxon>
        <taxon>Bacteroidota</taxon>
        <taxon>Flavobacteriia</taxon>
        <taxon>Flavobacteriales</taxon>
        <taxon>Flavobacteriaceae</taxon>
        <taxon>Flavobacterium</taxon>
    </lineage>
</organism>
<reference evidence="2 3" key="1">
    <citation type="submission" date="2016-11" db="EMBL/GenBank/DDBJ databases">
        <authorList>
            <person name="Jaros S."/>
            <person name="Januszkiewicz K."/>
            <person name="Wedrychowicz H."/>
        </authorList>
    </citation>
    <scope>NUCLEOTIDE SEQUENCE [LARGE SCALE GENOMIC DNA]</scope>
    <source>
        <strain evidence="2 3">DSM 25660</strain>
    </source>
</reference>
<evidence type="ECO:0000256" key="1">
    <source>
        <dbReference type="SAM" id="Phobius"/>
    </source>
</evidence>
<keyword evidence="3" id="KW-1185">Reference proteome</keyword>
<dbReference type="STRING" id="1124188.SAMN05444377_10543"/>
<dbReference type="Proteomes" id="UP000184147">
    <property type="component" value="Unassembled WGS sequence"/>
</dbReference>
<gene>
    <name evidence="2" type="ORF">SAMN05444377_10543</name>
</gene>
<name>A0A1M4ZVN7_9FLAO</name>
<feature type="transmembrane region" description="Helical" evidence="1">
    <location>
        <begin position="91"/>
        <end position="109"/>
    </location>
</feature>
<dbReference type="OrthoDB" id="9814896at2"/>
<dbReference type="AlphaFoldDB" id="A0A1M4ZVN7"/>
<feature type="transmembrane region" description="Helical" evidence="1">
    <location>
        <begin position="16"/>
        <end position="40"/>
    </location>
</feature>
<accession>A0A1M4ZVN7</accession>
<protein>
    <submittedName>
        <fullName evidence="2">Uncharacterized protein</fullName>
    </submittedName>
</protein>
<evidence type="ECO:0000313" key="3">
    <source>
        <dbReference type="Proteomes" id="UP000184147"/>
    </source>
</evidence>
<feature type="transmembrane region" description="Helical" evidence="1">
    <location>
        <begin position="52"/>
        <end position="71"/>
    </location>
</feature>